<dbReference type="EMBL" id="CAFBMQ010000208">
    <property type="protein sequence ID" value="CAB4919420.1"/>
    <property type="molecule type" value="Genomic_DNA"/>
</dbReference>
<name>A0A6J7HT25_9ZZZZ</name>
<organism evidence="2">
    <name type="scientific">freshwater metagenome</name>
    <dbReference type="NCBI Taxonomy" id="449393"/>
    <lineage>
        <taxon>unclassified sequences</taxon>
        <taxon>metagenomes</taxon>
        <taxon>ecological metagenomes</taxon>
    </lineage>
</organism>
<sequence>MTVAPWSTAYRMACAPRLTSTVDPLPMTSGMMLAPGATPAEPIPLPARAAATPLTATPCEPLSVASVIGALRVKSQPLQSPARPLPSVSTDPQASSGLLHRAPDMSGWSRS</sequence>
<evidence type="ECO:0000256" key="1">
    <source>
        <dbReference type="SAM" id="MobiDB-lite"/>
    </source>
</evidence>
<proteinExistence type="predicted"/>
<accession>A0A6J7HT25</accession>
<evidence type="ECO:0000313" key="2">
    <source>
        <dbReference type="EMBL" id="CAB4919420.1"/>
    </source>
</evidence>
<gene>
    <name evidence="2" type="ORF">UFOPK3609_01312</name>
</gene>
<dbReference type="AlphaFoldDB" id="A0A6J7HT25"/>
<feature type="compositionally biased region" description="Polar residues" evidence="1">
    <location>
        <begin position="87"/>
        <end position="96"/>
    </location>
</feature>
<feature type="region of interest" description="Disordered" evidence="1">
    <location>
        <begin position="76"/>
        <end position="111"/>
    </location>
</feature>
<reference evidence="2" key="1">
    <citation type="submission" date="2020-05" db="EMBL/GenBank/DDBJ databases">
        <authorList>
            <person name="Chiriac C."/>
            <person name="Salcher M."/>
            <person name="Ghai R."/>
            <person name="Kavagutti S V."/>
        </authorList>
    </citation>
    <scope>NUCLEOTIDE SEQUENCE</scope>
</reference>
<protein>
    <submittedName>
        <fullName evidence="2">Unannotated protein</fullName>
    </submittedName>
</protein>